<keyword evidence="3 6" id="KW-0963">Cytoplasm</keyword>
<keyword evidence="10" id="KW-1185">Reference proteome</keyword>
<comment type="similarity">
    <text evidence="2 6">Belongs to the TUBGCP family.</text>
</comment>
<evidence type="ECO:0000259" key="8">
    <source>
        <dbReference type="Pfam" id="PF17681"/>
    </source>
</evidence>
<dbReference type="GO" id="GO:0043015">
    <property type="term" value="F:gamma-tubulin binding"/>
    <property type="evidence" value="ECO:0007669"/>
    <property type="project" value="InterPro"/>
</dbReference>
<keyword evidence="5 6" id="KW-0206">Cytoskeleton</keyword>
<dbReference type="GO" id="GO:0000278">
    <property type="term" value="P:mitotic cell cycle"/>
    <property type="evidence" value="ECO:0007669"/>
    <property type="project" value="TreeGrafter"/>
</dbReference>
<dbReference type="EMBL" id="KN817521">
    <property type="protein sequence ID" value="KJA28523.1"/>
    <property type="molecule type" value="Genomic_DNA"/>
</dbReference>
<evidence type="ECO:0000256" key="1">
    <source>
        <dbReference type="ARBA" id="ARBA00004267"/>
    </source>
</evidence>
<dbReference type="Gene3D" id="1.20.120.1900">
    <property type="entry name" value="Gamma-tubulin complex, C-terminal domain"/>
    <property type="match status" value="1"/>
</dbReference>
<sequence>MIAEVLLVLAGHSSSLFTADDTLSPAFEPLLHPGEQHNLEALAHIAARYRKITTSCAALSRGSSRYVCALAATLIHILKDEYEARVVETEARVLRRDPALVSVGAFVPLSAVRAVFAEWDMPLAALAALMDDVEREKEWRPGPLIDLLVARAKTGVHRVADILTRISVAVQRVWRTQLTAYLVHGSLAAVESLADANLALTKGAIPSCVSSQSTDSIAYIGRAIATVKAVKWQKQLPRDLATEHTILLESVLPQDQNAFDLVILKIRTNVGEWLWLNVLTKKDVDDAVDSLANYFLLRNGEFSLSLIREIERLKMSRLTSRSSMIREQDLNLALLRASLGTTAQHDPYLSRLRFILHGGPLFPTLTNENPGMFDSVLLGTPLSLTYNLSWPLDLFLDRADLLLYSSLFSFLSALRKTHTNVHTCWTALSNAQRARRKWTGLSEGGAARAQMLRCGWGVVRDMGWFLDTLLGYVMMDVVDGEVRALQAQLAAPRAALDFSTLRTMHAAYLGRLLDGCLLADAGLAGTLRQILEVCARFVGLVERWGGDVLPALLGEGSIGGDGEQHLLKERWAVVAGVDESLRGLLEGFYEGLTQSMAQQPFATAADASKSAFMGASMVGQTTANVNLSRTRMLDGDTEQSRRHIERLLLRLDFNGGLSRPRRKEATDILAEGGL</sequence>
<dbReference type="STRING" id="945553.A0A0D2MWW6"/>
<dbReference type="Proteomes" id="UP000054270">
    <property type="component" value="Unassembled WGS sequence"/>
</dbReference>
<evidence type="ECO:0000259" key="7">
    <source>
        <dbReference type="Pfam" id="PF04130"/>
    </source>
</evidence>
<dbReference type="GO" id="GO:0031122">
    <property type="term" value="P:cytoplasmic microtubule organization"/>
    <property type="evidence" value="ECO:0007669"/>
    <property type="project" value="TreeGrafter"/>
</dbReference>
<dbReference type="GO" id="GO:0044732">
    <property type="term" value="C:mitotic spindle pole body"/>
    <property type="evidence" value="ECO:0007669"/>
    <property type="project" value="TreeGrafter"/>
</dbReference>
<organism evidence="9 10">
    <name type="scientific">Hypholoma sublateritium (strain FD-334 SS-4)</name>
    <dbReference type="NCBI Taxonomy" id="945553"/>
    <lineage>
        <taxon>Eukaryota</taxon>
        <taxon>Fungi</taxon>
        <taxon>Dikarya</taxon>
        <taxon>Basidiomycota</taxon>
        <taxon>Agaricomycotina</taxon>
        <taxon>Agaricomycetes</taxon>
        <taxon>Agaricomycetidae</taxon>
        <taxon>Agaricales</taxon>
        <taxon>Agaricineae</taxon>
        <taxon>Strophariaceae</taxon>
        <taxon>Hypholoma</taxon>
    </lineage>
</organism>
<dbReference type="Pfam" id="PF04130">
    <property type="entry name" value="GCP_C_terminal"/>
    <property type="match status" value="1"/>
</dbReference>
<gene>
    <name evidence="9" type="ORF">HYPSUDRAFT_129587</name>
</gene>
<dbReference type="InterPro" id="IPR042241">
    <property type="entry name" value="GCP_C_sf"/>
</dbReference>
<dbReference type="OMA" id="NIAHRTY"/>
<dbReference type="GO" id="GO:0000922">
    <property type="term" value="C:spindle pole"/>
    <property type="evidence" value="ECO:0007669"/>
    <property type="project" value="InterPro"/>
</dbReference>
<evidence type="ECO:0000256" key="2">
    <source>
        <dbReference type="ARBA" id="ARBA00010337"/>
    </source>
</evidence>
<dbReference type="GO" id="GO:0051011">
    <property type="term" value="F:microtubule minus-end binding"/>
    <property type="evidence" value="ECO:0007669"/>
    <property type="project" value="TreeGrafter"/>
</dbReference>
<dbReference type="PANTHER" id="PTHR19302:SF27">
    <property type="entry name" value="GAMMA-TUBULIN COMPLEX COMPONENT 4"/>
    <property type="match status" value="1"/>
</dbReference>
<dbReference type="GO" id="GO:0005874">
    <property type="term" value="C:microtubule"/>
    <property type="evidence" value="ECO:0007669"/>
    <property type="project" value="UniProtKB-KW"/>
</dbReference>
<proteinExistence type="inferred from homology"/>
<reference evidence="10" key="1">
    <citation type="submission" date="2014-04" db="EMBL/GenBank/DDBJ databases">
        <title>Evolutionary Origins and Diversification of the Mycorrhizal Mutualists.</title>
        <authorList>
            <consortium name="DOE Joint Genome Institute"/>
            <consortium name="Mycorrhizal Genomics Consortium"/>
            <person name="Kohler A."/>
            <person name="Kuo A."/>
            <person name="Nagy L.G."/>
            <person name="Floudas D."/>
            <person name="Copeland A."/>
            <person name="Barry K.W."/>
            <person name="Cichocki N."/>
            <person name="Veneault-Fourrey C."/>
            <person name="LaButti K."/>
            <person name="Lindquist E.A."/>
            <person name="Lipzen A."/>
            <person name="Lundell T."/>
            <person name="Morin E."/>
            <person name="Murat C."/>
            <person name="Riley R."/>
            <person name="Ohm R."/>
            <person name="Sun H."/>
            <person name="Tunlid A."/>
            <person name="Henrissat B."/>
            <person name="Grigoriev I.V."/>
            <person name="Hibbett D.S."/>
            <person name="Martin F."/>
        </authorList>
    </citation>
    <scope>NUCLEOTIDE SEQUENCE [LARGE SCALE GENOMIC DNA]</scope>
    <source>
        <strain evidence="10">FD-334 SS-4</strain>
    </source>
</reference>
<evidence type="ECO:0000256" key="5">
    <source>
        <dbReference type="ARBA" id="ARBA00023212"/>
    </source>
</evidence>
<dbReference type="AlphaFoldDB" id="A0A0D2MWW6"/>
<accession>A0A0D2MWW6</accession>
<dbReference type="Pfam" id="PF17681">
    <property type="entry name" value="GCP_N_terminal"/>
    <property type="match status" value="1"/>
</dbReference>
<evidence type="ECO:0000256" key="4">
    <source>
        <dbReference type="ARBA" id="ARBA00022701"/>
    </source>
</evidence>
<evidence type="ECO:0000313" key="10">
    <source>
        <dbReference type="Proteomes" id="UP000054270"/>
    </source>
</evidence>
<name>A0A0D2MWW6_HYPSF</name>
<feature type="domain" description="Gamma tubulin complex component C-terminal" evidence="7">
    <location>
        <begin position="290"/>
        <end position="655"/>
    </location>
</feature>
<protein>
    <recommendedName>
        <fullName evidence="6">Spindle pole body component</fullName>
    </recommendedName>
</protein>
<dbReference type="InterPro" id="IPR040457">
    <property type="entry name" value="GCP_C"/>
</dbReference>
<evidence type="ECO:0000256" key="3">
    <source>
        <dbReference type="ARBA" id="ARBA00022490"/>
    </source>
</evidence>
<dbReference type="OrthoDB" id="1608002at2759"/>
<dbReference type="GO" id="GO:0051321">
    <property type="term" value="P:meiotic cell cycle"/>
    <property type="evidence" value="ECO:0007669"/>
    <property type="project" value="TreeGrafter"/>
</dbReference>
<dbReference type="PANTHER" id="PTHR19302">
    <property type="entry name" value="GAMMA TUBULIN COMPLEX PROTEIN"/>
    <property type="match status" value="1"/>
</dbReference>
<dbReference type="InterPro" id="IPR041470">
    <property type="entry name" value="GCP_N"/>
</dbReference>
<evidence type="ECO:0000313" key="9">
    <source>
        <dbReference type="EMBL" id="KJA28523.1"/>
    </source>
</evidence>
<dbReference type="InterPro" id="IPR007259">
    <property type="entry name" value="GCP"/>
</dbReference>
<dbReference type="GO" id="GO:0000930">
    <property type="term" value="C:gamma-tubulin complex"/>
    <property type="evidence" value="ECO:0007669"/>
    <property type="project" value="TreeGrafter"/>
</dbReference>
<dbReference type="GO" id="GO:0007020">
    <property type="term" value="P:microtubule nucleation"/>
    <property type="evidence" value="ECO:0007669"/>
    <property type="project" value="InterPro"/>
</dbReference>
<dbReference type="GO" id="GO:0051225">
    <property type="term" value="P:spindle assembly"/>
    <property type="evidence" value="ECO:0007669"/>
    <property type="project" value="TreeGrafter"/>
</dbReference>
<keyword evidence="4 6" id="KW-0493">Microtubule</keyword>
<evidence type="ECO:0000256" key="6">
    <source>
        <dbReference type="RuleBase" id="RU363050"/>
    </source>
</evidence>
<feature type="domain" description="Gamma tubulin complex component protein N-terminal" evidence="8">
    <location>
        <begin position="2"/>
        <end position="230"/>
    </location>
</feature>
<comment type="subcellular location">
    <subcellularLocation>
        <location evidence="1 6">Cytoplasm</location>
        <location evidence="1 6">Cytoskeleton</location>
        <location evidence="1 6">Microtubule organizing center</location>
    </subcellularLocation>
</comment>